<dbReference type="EMBL" id="FOBS01000003">
    <property type="protein sequence ID" value="SEM06732.1"/>
    <property type="molecule type" value="Genomic_DNA"/>
</dbReference>
<dbReference type="GO" id="GO:0046872">
    <property type="term" value="F:metal ion binding"/>
    <property type="evidence" value="ECO:0007669"/>
    <property type="project" value="InterPro"/>
</dbReference>
<dbReference type="PANTHER" id="PTHR33531:SF10">
    <property type="entry name" value="BLR7895 PROTEIN"/>
    <property type="match status" value="1"/>
</dbReference>
<proteinExistence type="predicted"/>
<dbReference type="OrthoDB" id="1701709at2"/>
<accession>A0A1H7VBU4</accession>
<evidence type="ECO:0000259" key="1">
    <source>
        <dbReference type="Pfam" id="PF02915"/>
    </source>
</evidence>
<dbReference type="PANTHER" id="PTHR33531">
    <property type="entry name" value="RUBRERYTHRIN SUBFAMILY"/>
    <property type="match status" value="1"/>
</dbReference>
<organism evidence="2 3">
    <name type="scientific">Syntrophus gentianae</name>
    <dbReference type="NCBI Taxonomy" id="43775"/>
    <lineage>
        <taxon>Bacteria</taxon>
        <taxon>Pseudomonadati</taxon>
        <taxon>Thermodesulfobacteriota</taxon>
        <taxon>Syntrophia</taxon>
        <taxon>Syntrophales</taxon>
        <taxon>Syntrophaceae</taxon>
        <taxon>Syntrophus</taxon>
    </lineage>
</organism>
<name>A0A1H7VBU4_9BACT</name>
<reference evidence="2 3" key="1">
    <citation type="submission" date="2016-10" db="EMBL/GenBank/DDBJ databases">
        <authorList>
            <person name="de Groot N.N."/>
        </authorList>
    </citation>
    <scope>NUCLEOTIDE SEQUENCE [LARGE SCALE GENOMIC DNA]</scope>
    <source>
        <strain evidence="2 3">DSM 8423</strain>
    </source>
</reference>
<dbReference type="InterPro" id="IPR003251">
    <property type="entry name" value="Rr_diiron-bd_dom"/>
</dbReference>
<gene>
    <name evidence="2" type="ORF">SAMN04489760_103160</name>
</gene>
<dbReference type="CDD" id="cd01045">
    <property type="entry name" value="Ferritin_like_AB"/>
    <property type="match status" value="1"/>
</dbReference>
<dbReference type="Proteomes" id="UP000198744">
    <property type="component" value="Unassembled WGS sequence"/>
</dbReference>
<dbReference type="InterPro" id="IPR012347">
    <property type="entry name" value="Ferritin-like"/>
</dbReference>
<feature type="domain" description="Rubrerythrin diiron-binding" evidence="1">
    <location>
        <begin position="8"/>
        <end position="142"/>
    </location>
</feature>
<dbReference type="InterPro" id="IPR009078">
    <property type="entry name" value="Ferritin-like_SF"/>
</dbReference>
<sequence length="151" mass="17272">MTQDEYKKIISHAVEQEIEAYGFYLSVSDKVADASLKSLFKDLAEDEQQHRRTLEGFLARGSEKFHFSESKDYKIVDAVPTPALTVDLKPVEGLVIAIKKELEAMQMYTQLANSSTDEAQKRIFSELASMERSHKSKLEDLYTNMAFPEVW</sequence>
<dbReference type="RefSeq" id="WP_093882300.1">
    <property type="nucleotide sequence ID" value="NZ_FOBS01000003.1"/>
</dbReference>
<protein>
    <submittedName>
        <fullName evidence="2">Rubrerythrin</fullName>
    </submittedName>
</protein>
<dbReference type="STRING" id="43775.SAMN04489760_103160"/>
<dbReference type="Gene3D" id="1.20.1260.10">
    <property type="match status" value="1"/>
</dbReference>
<evidence type="ECO:0000313" key="2">
    <source>
        <dbReference type="EMBL" id="SEM06732.1"/>
    </source>
</evidence>
<dbReference type="SUPFAM" id="SSF47240">
    <property type="entry name" value="Ferritin-like"/>
    <property type="match status" value="1"/>
</dbReference>
<dbReference type="Pfam" id="PF02915">
    <property type="entry name" value="Rubrerythrin"/>
    <property type="match status" value="1"/>
</dbReference>
<evidence type="ECO:0000313" key="3">
    <source>
        <dbReference type="Proteomes" id="UP000198744"/>
    </source>
</evidence>
<dbReference type="AlphaFoldDB" id="A0A1H7VBU4"/>
<dbReference type="GO" id="GO:0016491">
    <property type="term" value="F:oxidoreductase activity"/>
    <property type="evidence" value="ECO:0007669"/>
    <property type="project" value="InterPro"/>
</dbReference>
<keyword evidence="3" id="KW-1185">Reference proteome</keyword>